<proteinExistence type="predicted"/>
<comment type="caution">
    <text evidence="1">The sequence shown here is derived from an EMBL/GenBank/DDBJ whole genome shotgun (WGS) entry which is preliminary data.</text>
</comment>
<keyword evidence="2" id="KW-1185">Reference proteome</keyword>
<accession>A0A501XEG4</accession>
<sequence length="220" mass="24955">MITDERTLTTDEIAQLQSDGSTWAASIWNRPDWLKAALVAGEPFSDVLQVLSLLPVYDHPDIDSFMHMGLVDLVIAEFDAKCIGRHIHFYAPNKPGVQVPMPATPAGAMKTHWDMWLKSFYDPVGGRQRITVRIYLNDPLLRFLWNPGFPITVKTPQGQTLISNPRFDQLGGRWVSVEFLYEPGNTDFDQMADFNIALIVDDKLHEGYCLPIIIDPRWGN</sequence>
<reference evidence="1 2" key="1">
    <citation type="submission" date="2019-06" db="EMBL/GenBank/DDBJ databases">
        <authorList>
            <person name="Lee I."/>
            <person name="Jang G.I."/>
            <person name="Hwang C.Y."/>
        </authorList>
    </citation>
    <scope>NUCLEOTIDE SEQUENCE [LARGE SCALE GENOMIC DNA]</scope>
    <source>
        <strain evidence="1 2">PAMC 28131</strain>
    </source>
</reference>
<evidence type="ECO:0000313" key="2">
    <source>
        <dbReference type="Proteomes" id="UP000319897"/>
    </source>
</evidence>
<dbReference type="EMBL" id="VFSU01000034">
    <property type="protein sequence ID" value="TPE58717.1"/>
    <property type="molecule type" value="Genomic_DNA"/>
</dbReference>
<name>A0A501XEG4_9SPHN</name>
<dbReference type="Proteomes" id="UP000319897">
    <property type="component" value="Unassembled WGS sequence"/>
</dbReference>
<organism evidence="1 2">
    <name type="scientific">Sandaracinobacter neustonicus</name>
    <dbReference type="NCBI Taxonomy" id="1715348"/>
    <lineage>
        <taxon>Bacteria</taxon>
        <taxon>Pseudomonadati</taxon>
        <taxon>Pseudomonadota</taxon>
        <taxon>Alphaproteobacteria</taxon>
        <taxon>Sphingomonadales</taxon>
        <taxon>Sphingosinicellaceae</taxon>
        <taxon>Sandaracinobacter</taxon>
    </lineage>
</organism>
<dbReference type="RefSeq" id="WP_140929569.1">
    <property type="nucleotide sequence ID" value="NZ_VFSU01000034.1"/>
</dbReference>
<evidence type="ECO:0000313" key="1">
    <source>
        <dbReference type="EMBL" id="TPE58717.1"/>
    </source>
</evidence>
<gene>
    <name evidence="1" type="ORF">FJQ54_16870</name>
</gene>
<dbReference type="AlphaFoldDB" id="A0A501XEG4"/>
<protein>
    <submittedName>
        <fullName evidence="1">Uncharacterized protein</fullName>
    </submittedName>
</protein>